<feature type="compositionally biased region" description="Low complexity" evidence="1">
    <location>
        <begin position="138"/>
        <end position="160"/>
    </location>
</feature>
<reference evidence="2" key="1">
    <citation type="journal article" date="2014" name="Int. J. Syst. Evol. Microbiol.">
        <title>Complete genome sequence of Corynebacterium casei LMG S-19264T (=DSM 44701T), isolated from a smear-ripened cheese.</title>
        <authorList>
            <consortium name="US DOE Joint Genome Institute (JGI-PGF)"/>
            <person name="Walter F."/>
            <person name="Albersmeier A."/>
            <person name="Kalinowski J."/>
            <person name="Ruckert C."/>
        </authorList>
    </citation>
    <scope>NUCLEOTIDE SEQUENCE</scope>
    <source>
        <strain evidence="2">JCM 13306</strain>
    </source>
</reference>
<reference evidence="2" key="2">
    <citation type="submission" date="2020-09" db="EMBL/GenBank/DDBJ databases">
        <authorList>
            <person name="Sun Q."/>
            <person name="Ohkuma M."/>
        </authorList>
    </citation>
    <scope>NUCLEOTIDE SEQUENCE</scope>
    <source>
        <strain evidence="2">JCM 13306</strain>
    </source>
</reference>
<accession>A0A919F7G1</accession>
<keyword evidence="3" id="KW-1185">Reference proteome</keyword>
<evidence type="ECO:0000313" key="3">
    <source>
        <dbReference type="Proteomes" id="UP000623958"/>
    </source>
</evidence>
<comment type="caution">
    <text evidence="2">The sequence shown here is derived from an EMBL/GenBank/DDBJ whole genome shotgun (WGS) entry which is preliminary data.</text>
</comment>
<dbReference type="AlphaFoldDB" id="A0A919F7G1"/>
<sequence>MAPQDELAVLAPASRTVAFRGEELVVTPLRLEQLPAFIAATRTIIGRVVAASRLAEVEPLQAGAVILDMLMEDSMAFARACAVVTGRDENWLAGGTLEEIADLVEAIVALNTRFFAQRLPSLLKAVRAGAAPAQANQSDSTSGRTPSTSSSPEATTVGTS</sequence>
<dbReference type="Proteomes" id="UP000623958">
    <property type="component" value="Unassembled WGS sequence"/>
</dbReference>
<evidence type="ECO:0000313" key="2">
    <source>
        <dbReference type="EMBL" id="GHH52511.1"/>
    </source>
</evidence>
<protein>
    <submittedName>
        <fullName evidence="2">Uncharacterized protein</fullName>
    </submittedName>
</protein>
<dbReference type="EMBL" id="BNBA01000010">
    <property type="protein sequence ID" value="GHH52511.1"/>
    <property type="molecule type" value="Genomic_DNA"/>
</dbReference>
<feature type="region of interest" description="Disordered" evidence="1">
    <location>
        <begin position="131"/>
        <end position="160"/>
    </location>
</feature>
<evidence type="ECO:0000256" key="1">
    <source>
        <dbReference type="SAM" id="MobiDB-lite"/>
    </source>
</evidence>
<name>A0A919F7G1_9XANT</name>
<proteinExistence type="predicted"/>
<gene>
    <name evidence="2" type="ORF">GCM10009090_16620</name>
</gene>
<organism evidence="2 3">
    <name type="scientific">Xanthomonas boreopolis</name>
    <dbReference type="NCBI Taxonomy" id="86183"/>
    <lineage>
        <taxon>Bacteria</taxon>
        <taxon>Pseudomonadati</taxon>
        <taxon>Pseudomonadota</taxon>
        <taxon>Gammaproteobacteria</taxon>
        <taxon>Lysobacterales</taxon>
        <taxon>Lysobacteraceae</taxon>
        <taxon>Xanthomonas</taxon>
    </lineage>
</organism>
<dbReference type="RefSeq" id="WP_434029090.1">
    <property type="nucleotide sequence ID" value="NZ_BNBA01000010.1"/>
</dbReference>